<gene>
    <name evidence="8" type="ORF">J7S20_10765</name>
</gene>
<keyword evidence="4" id="KW-0227">DNA damage</keyword>
<dbReference type="Gene3D" id="1.10.10.10">
    <property type="entry name" value="Winged helix-like DNA-binding domain superfamily/Winged helix DNA-binding domain"/>
    <property type="match status" value="1"/>
</dbReference>
<dbReference type="EMBL" id="JAGRQC010000003">
    <property type="protein sequence ID" value="MBR0552989.1"/>
    <property type="molecule type" value="Genomic_DNA"/>
</dbReference>
<dbReference type="Proteomes" id="UP000676996">
    <property type="component" value="Unassembled WGS sequence"/>
</dbReference>
<dbReference type="PANTHER" id="PTHR10815:SF13">
    <property type="entry name" value="METHYLATED-DNA--PROTEIN-CYSTEINE METHYLTRANSFERASE"/>
    <property type="match status" value="1"/>
</dbReference>
<comment type="catalytic activity">
    <reaction evidence="1">
        <text>a 4-O-methyl-thymidine in DNA + L-cysteinyl-[protein] = a thymidine in DNA + S-methyl-L-cysteinyl-[protein]</text>
        <dbReference type="Rhea" id="RHEA:53428"/>
        <dbReference type="Rhea" id="RHEA-COMP:10131"/>
        <dbReference type="Rhea" id="RHEA-COMP:10132"/>
        <dbReference type="Rhea" id="RHEA-COMP:13555"/>
        <dbReference type="Rhea" id="RHEA-COMP:13556"/>
        <dbReference type="ChEBI" id="CHEBI:29950"/>
        <dbReference type="ChEBI" id="CHEBI:82612"/>
        <dbReference type="ChEBI" id="CHEBI:137386"/>
        <dbReference type="ChEBI" id="CHEBI:137387"/>
        <dbReference type="EC" id="2.1.1.63"/>
    </reaction>
</comment>
<dbReference type="InterPro" id="IPR014048">
    <property type="entry name" value="MethylDNA_cys_MeTrfase_DNA-bd"/>
</dbReference>
<keyword evidence="9" id="KW-1185">Reference proteome</keyword>
<keyword evidence="3" id="KW-0808">Transferase</keyword>
<keyword evidence="5" id="KW-0234">DNA repair</keyword>
<dbReference type="NCBIfam" id="TIGR00589">
    <property type="entry name" value="ogt"/>
    <property type="match status" value="1"/>
</dbReference>
<dbReference type="AlphaFoldDB" id="A0A8T4IKV5"/>
<evidence type="ECO:0000256" key="2">
    <source>
        <dbReference type="ARBA" id="ARBA00022603"/>
    </source>
</evidence>
<dbReference type="GO" id="GO:0006281">
    <property type="term" value="P:DNA repair"/>
    <property type="evidence" value="ECO:0007669"/>
    <property type="project" value="UniProtKB-KW"/>
</dbReference>
<dbReference type="PANTHER" id="PTHR10815">
    <property type="entry name" value="METHYLATED-DNA--PROTEIN-CYSTEINE METHYLTRANSFERASE"/>
    <property type="match status" value="1"/>
</dbReference>
<evidence type="ECO:0000256" key="6">
    <source>
        <dbReference type="ARBA" id="ARBA00049348"/>
    </source>
</evidence>
<dbReference type="SUPFAM" id="SSF46767">
    <property type="entry name" value="Methylated DNA-protein cysteine methyltransferase, C-terminal domain"/>
    <property type="match status" value="1"/>
</dbReference>
<comment type="catalytic activity">
    <reaction evidence="6">
        <text>a 6-O-methyl-2'-deoxyguanosine in DNA + L-cysteinyl-[protein] = S-methyl-L-cysteinyl-[protein] + a 2'-deoxyguanosine in DNA</text>
        <dbReference type="Rhea" id="RHEA:24000"/>
        <dbReference type="Rhea" id="RHEA-COMP:10131"/>
        <dbReference type="Rhea" id="RHEA-COMP:10132"/>
        <dbReference type="Rhea" id="RHEA-COMP:11367"/>
        <dbReference type="Rhea" id="RHEA-COMP:11368"/>
        <dbReference type="ChEBI" id="CHEBI:29950"/>
        <dbReference type="ChEBI" id="CHEBI:82612"/>
        <dbReference type="ChEBI" id="CHEBI:85445"/>
        <dbReference type="ChEBI" id="CHEBI:85448"/>
        <dbReference type="EC" id="2.1.1.63"/>
    </reaction>
</comment>
<dbReference type="CDD" id="cd06445">
    <property type="entry name" value="ATase"/>
    <property type="match status" value="1"/>
</dbReference>
<feature type="domain" description="Methylated-DNA-[protein]-cysteine S-methyltransferase DNA binding" evidence="7">
    <location>
        <begin position="82"/>
        <end position="152"/>
    </location>
</feature>
<organism evidence="8 9">
    <name type="scientific">Stakelama marina</name>
    <dbReference type="NCBI Taxonomy" id="2826939"/>
    <lineage>
        <taxon>Bacteria</taxon>
        <taxon>Pseudomonadati</taxon>
        <taxon>Pseudomonadota</taxon>
        <taxon>Alphaproteobacteria</taxon>
        <taxon>Sphingomonadales</taxon>
        <taxon>Sphingomonadaceae</taxon>
        <taxon>Stakelama</taxon>
    </lineage>
</organism>
<keyword evidence="2" id="KW-0489">Methyltransferase</keyword>
<evidence type="ECO:0000313" key="8">
    <source>
        <dbReference type="EMBL" id="MBR0552989.1"/>
    </source>
</evidence>
<evidence type="ECO:0000259" key="7">
    <source>
        <dbReference type="Pfam" id="PF01035"/>
    </source>
</evidence>
<evidence type="ECO:0000256" key="5">
    <source>
        <dbReference type="ARBA" id="ARBA00023204"/>
    </source>
</evidence>
<dbReference type="InterPro" id="IPR036631">
    <property type="entry name" value="MGMT_N_sf"/>
</dbReference>
<dbReference type="InterPro" id="IPR001497">
    <property type="entry name" value="MethylDNA_cys_MeTrfase_AS"/>
</dbReference>
<dbReference type="Pfam" id="PF01035">
    <property type="entry name" value="DNA_binding_1"/>
    <property type="match status" value="1"/>
</dbReference>
<dbReference type="SUPFAM" id="SSF53155">
    <property type="entry name" value="Methylated DNA-protein cysteine methyltransferase domain"/>
    <property type="match status" value="1"/>
</dbReference>
<dbReference type="GO" id="GO:0003908">
    <property type="term" value="F:methylated-DNA-[protein]-cysteine S-methyltransferase activity"/>
    <property type="evidence" value="ECO:0007669"/>
    <property type="project" value="UniProtKB-EC"/>
</dbReference>
<proteinExistence type="predicted"/>
<accession>A0A8T4IKV5</accession>
<dbReference type="PROSITE" id="PS00374">
    <property type="entry name" value="MGMT"/>
    <property type="match status" value="1"/>
</dbReference>
<dbReference type="Gene3D" id="3.30.160.70">
    <property type="entry name" value="Methylated DNA-protein cysteine methyltransferase domain"/>
    <property type="match status" value="1"/>
</dbReference>
<evidence type="ECO:0000313" key="9">
    <source>
        <dbReference type="Proteomes" id="UP000676996"/>
    </source>
</evidence>
<dbReference type="RefSeq" id="WP_284054243.1">
    <property type="nucleotide sequence ID" value="NZ_JAGRQC010000003.1"/>
</dbReference>
<protein>
    <submittedName>
        <fullName evidence="8">Methylated-DNA--[protein]-cysteine S-methyltransferase</fullName>
    </submittedName>
</protein>
<evidence type="ECO:0000256" key="4">
    <source>
        <dbReference type="ARBA" id="ARBA00022763"/>
    </source>
</evidence>
<evidence type="ECO:0000256" key="3">
    <source>
        <dbReference type="ARBA" id="ARBA00022679"/>
    </source>
</evidence>
<comment type="caution">
    <text evidence="8">The sequence shown here is derived from an EMBL/GenBank/DDBJ whole genome shotgun (WGS) entry which is preliminary data.</text>
</comment>
<sequence>MYARDHGMIATPIGTIHVEGDDELLYAIRICDSEPGERRGSATMVRTAIEQIGAWFAGDRTRFDLALAPLSTRRGEQLRAGLIDVGYGETLSYGAFANILGSSARAIGQLCARNPFPIVVPCHRILAAGGVLGAYSAGTGPATKRWLLDHEQAHLSFNQTGDAA</sequence>
<evidence type="ECO:0000256" key="1">
    <source>
        <dbReference type="ARBA" id="ARBA00001286"/>
    </source>
</evidence>
<dbReference type="InterPro" id="IPR036388">
    <property type="entry name" value="WH-like_DNA-bd_sf"/>
</dbReference>
<name>A0A8T4IKV5_9SPHN</name>
<dbReference type="GO" id="GO:0032259">
    <property type="term" value="P:methylation"/>
    <property type="evidence" value="ECO:0007669"/>
    <property type="project" value="UniProtKB-KW"/>
</dbReference>
<reference evidence="8" key="1">
    <citation type="submission" date="2021-04" db="EMBL/GenBank/DDBJ databases">
        <title>Ouciella asimina sp. nov., isolated from the surface seawater in the hydrothermal field of Okinawa Trough.</title>
        <authorList>
            <person name="Shuang W."/>
        </authorList>
    </citation>
    <scope>NUCLEOTIDE SEQUENCE</scope>
    <source>
        <strain evidence="8">LXI357</strain>
    </source>
</reference>
<dbReference type="InterPro" id="IPR036217">
    <property type="entry name" value="MethylDNA_cys_MeTrfase_DNAb"/>
</dbReference>